<comment type="caution">
    <text evidence="1">The sequence shown here is derived from an EMBL/GenBank/DDBJ whole genome shotgun (WGS) entry which is preliminary data.</text>
</comment>
<accession>A0A813D226</accession>
<protein>
    <submittedName>
        <fullName evidence="1">Uncharacterized protein</fullName>
    </submittedName>
</protein>
<reference evidence="1" key="1">
    <citation type="submission" date="2021-02" db="EMBL/GenBank/DDBJ databases">
        <authorList>
            <person name="Dougan E. K."/>
            <person name="Rhodes N."/>
            <person name="Thang M."/>
            <person name="Chan C."/>
        </authorList>
    </citation>
    <scope>NUCLEOTIDE SEQUENCE</scope>
</reference>
<dbReference type="Proteomes" id="UP000654075">
    <property type="component" value="Unassembled WGS sequence"/>
</dbReference>
<organism evidence="1 2">
    <name type="scientific">Polarella glacialis</name>
    <name type="common">Dinoflagellate</name>
    <dbReference type="NCBI Taxonomy" id="89957"/>
    <lineage>
        <taxon>Eukaryota</taxon>
        <taxon>Sar</taxon>
        <taxon>Alveolata</taxon>
        <taxon>Dinophyceae</taxon>
        <taxon>Suessiales</taxon>
        <taxon>Suessiaceae</taxon>
        <taxon>Polarella</taxon>
    </lineage>
</organism>
<keyword evidence="2" id="KW-1185">Reference proteome</keyword>
<evidence type="ECO:0000313" key="1">
    <source>
        <dbReference type="EMBL" id="CAE8581964.1"/>
    </source>
</evidence>
<feature type="non-terminal residue" evidence="1">
    <location>
        <position position="1"/>
    </location>
</feature>
<feature type="non-terminal residue" evidence="1">
    <location>
        <position position="77"/>
    </location>
</feature>
<evidence type="ECO:0000313" key="2">
    <source>
        <dbReference type="Proteomes" id="UP000654075"/>
    </source>
</evidence>
<gene>
    <name evidence="1" type="ORF">PGLA1383_LOCUS971</name>
</gene>
<name>A0A813D226_POLGL</name>
<dbReference type="AlphaFoldDB" id="A0A813D226"/>
<dbReference type="EMBL" id="CAJNNV010000256">
    <property type="protein sequence ID" value="CAE8581964.1"/>
    <property type="molecule type" value="Genomic_DNA"/>
</dbReference>
<proteinExistence type="predicted"/>
<sequence length="77" mass="8810">MEYKNKTIHCEMDFAKCGDCSEENVFHDFDLHDERVMDVSSLARPVFSDSSAFLGGSVIRHDEAPTELERYLPTHCV</sequence>